<dbReference type="AlphaFoldDB" id="A0A521G1Q9"/>
<dbReference type="Pfam" id="PF10387">
    <property type="entry name" value="DUF2442"/>
    <property type="match status" value="1"/>
</dbReference>
<comment type="caution">
    <text evidence="1">The sequence shown here is derived from an EMBL/GenBank/DDBJ whole genome shotgun (WGS) entry which is preliminary data.</text>
</comment>
<dbReference type="EMBL" id="NQJD01000017">
    <property type="protein sequence ID" value="TAA74801.1"/>
    <property type="molecule type" value="Genomic_DNA"/>
</dbReference>
<reference evidence="1" key="1">
    <citation type="submission" date="2017-07" db="EMBL/GenBank/DDBJ databases">
        <title>The cable genome - Insights into the physiology and evolution of filamentous bacteria capable of sulfide oxidation via long distance electron transfer.</title>
        <authorList>
            <person name="Thorup C."/>
            <person name="Bjerg J.T."/>
            <person name="Schreiber L."/>
            <person name="Nielsen L.P."/>
            <person name="Kjeldsen K.U."/>
            <person name="Boesen T."/>
            <person name="Boggild A."/>
            <person name="Meysman F."/>
            <person name="Geelhoed J."/>
            <person name="Schramm A."/>
        </authorList>
    </citation>
    <scope>NUCLEOTIDE SEQUENCE [LARGE SCALE GENOMIC DNA]</scope>
    <source>
        <strain evidence="1">GS</strain>
    </source>
</reference>
<sequence>MRIQEVHPNTDHTLLVIAEDGRIGLFDVTPYLNDEAFAELQNQAAFMQVSNGKYFIEWDCGADLSADTIEARWQLQAAACSEQYRGTSCTT</sequence>
<organism evidence="1 2">
    <name type="scientific">Candidatus Electronema aureum</name>
    <dbReference type="NCBI Taxonomy" id="2005002"/>
    <lineage>
        <taxon>Bacteria</taxon>
        <taxon>Pseudomonadati</taxon>
        <taxon>Thermodesulfobacteriota</taxon>
        <taxon>Desulfobulbia</taxon>
        <taxon>Desulfobulbales</taxon>
        <taxon>Desulfobulbaceae</taxon>
        <taxon>Candidatus Electronema</taxon>
    </lineage>
</organism>
<dbReference type="SUPFAM" id="SSF143880">
    <property type="entry name" value="NE0471 N-terminal domain-like"/>
    <property type="match status" value="1"/>
</dbReference>
<dbReference type="InterPro" id="IPR018841">
    <property type="entry name" value="DUF2442"/>
</dbReference>
<keyword evidence="2" id="KW-1185">Reference proteome</keyword>
<name>A0A521G1Q9_9BACT</name>
<evidence type="ECO:0000313" key="1">
    <source>
        <dbReference type="EMBL" id="TAA74801.1"/>
    </source>
</evidence>
<gene>
    <name evidence="1" type="ORF">CDV28_11737</name>
</gene>
<dbReference type="Proteomes" id="UP000316238">
    <property type="component" value="Unassembled WGS sequence"/>
</dbReference>
<proteinExistence type="predicted"/>
<evidence type="ECO:0008006" key="3">
    <source>
        <dbReference type="Google" id="ProtNLM"/>
    </source>
</evidence>
<protein>
    <recommendedName>
        <fullName evidence="3">DUF2442 domain-containing protein</fullName>
    </recommendedName>
</protein>
<dbReference type="InterPro" id="IPR036782">
    <property type="entry name" value="NE0471-like_N"/>
</dbReference>
<evidence type="ECO:0000313" key="2">
    <source>
        <dbReference type="Proteomes" id="UP000316238"/>
    </source>
</evidence>
<dbReference type="Gene3D" id="3.30.2020.10">
    <property type="entry name" value="NE0471-like N-terminal domain"/>
    <property type="match status" value="1"/>
</dbReference>
<accession>A0A521G1Q9</accession>